<dbReference type="SUPFAM" id="SSF81301">
    <property type="entry name" value="Nucleotidyltransferase"/>
    <property type="match status" value="1"/>
</dbReference>
<dbReference type="InterPro" id="IPR013546">
    <property type="entry name" value="PII_UdlTrfase/GS_AdlTrfase"/>
</dbReference>
<evidence type="ECO:0000256" key="1">
    <source>
        <dbReference type="ARBA" id="ARBA00022679"/>
    </source>
</evidence>
<feature type="region of interest" description="Uridylyltransferase" evidence="7">
    <location>
        <begin position="1"/>
        <end position="366"/>
    </location>
</feature>
<dbReference type="PROSITE" id="PS51671">
    <property type="entry name" value="ACT"/>
    <property type="match status" value="2"/>
</dbReference>
<comment type="catalytic activity">
    <reaction evidence="7">
        <text>[protein-PII]-uridylyl-L-tyrosine + H2O = [protein-PII]-L-tyrosine + UMP + H(+)</text>
        <dbReference type="Rhea" id="RHEA:48600"/>
        <dbReference type="Rhea" id="RHEA-COMP:12147"/>
        <dbReference type="Rhea" id="RHEA-COMP:12148"/>
        <dbReference type="ChEBI" id="CHEBI:15377"/>
        <dbReference type="ChEBI" id="CHEBI:15378"/>
        <dbReference type="ChEBI" id="CHEBI:46858"/>
        <dbReference type="ChEBI" id="CHEBI:57865"/>
        <dbReference type="ChEBI" id="CHEBI:90602"/>
    </reaction>
</comment>
<feature type="domain" description="ACT" evidence="8">
    <location>
        <begin position="858"/>
        <end position="930"/>
    </location>
</feature>
<keyword evidence="3" id="KW-0677">Repeat</keyword>
<dbReference type="InterPro" id="IPR006674">
    <property type="entry name" value="HD_domain"/>
</dbReference>
<keyword evidence="11" id="KW-1185">Reference proteome</keyword>
<dbReference type="AlphaFoldDB" id="B8JA72"/>
<dbReference type="EC" id="2.7.7.59" evidence="7"/>
<evidence type="ECO:0000256" key="2">
    <source>
        <dbReference type="ARBA" id="ARBA00022695"/>
    </source>
</evidence>
<feature type="domain" description="ACT" evidence="8">
    <location>
        <begin position="737"/>
        <end position="831"/>
    </location>
</feature>
<dbReference type="InterPro" id="IPR010043">
    <property type="entry name" value="UTase/UR"/>
</dbReference>
<dbReference type="GO" id="GO:0008081">
    <property type="term" value="F:phosphoric diester hydrolase activity"/>
    <property type="evidence" value="ECO:0007669"/>
    <property type="project" value="UniProtKB-UniRule"/>
</dbReference>
<dbReference type="InterPro" id="IPR043519">
    <property type="entry name" value="NT_sf"/>
</dbReference>
<dbReference type="HAMAP" id="MF_00277">
    <property type="entry name" value="PII_uridylyl_transf"/>
    <property type="match status" value="1"/>
</dbReference>
<dbReference type="Gene3D" id="1.10.3090.10">
    <property type="entry name" value="cca-adding enzyme, domain 2"/>
    <property type="match status" value="1"/>
</dbReference>
<evidence type="ECO:0000256" key="4">
    <source>
        <dbReference type="ARBA" id="ARBA00022801"/>
    </source>
</evidence>
<dbReference type="Pfam" id="PF01966">
    <property type="entry name" value="HD"/>
    <property type="match status" value="1"/>
</dbReference>
<evidence type="ECO:0000313" key="11">
    <source>
        <dbReference type="Proteomes" id="UP000007089"/>
    </source>
</evidence>
<dbReference type="Proteomes" id="UP000007089">
    <property type="component" value="Chromosome"/>
</dbReference>
<dbReference type="CDD" id="cd04873">
    <property type="entry name" value="ACT_UUR-ACR-like"/>
    <property type="match status" value="1"/>
</dbReference>
<evidence type="ECO:0000256" key="6">
    <source>
        <dbReference type="ARBA" id="ARBA00023268"/>
    </source>
</evidence>
<accession>B8JA72</accession>
<dbReference type="NCBIfam" id="TIGR01693">
    <property type="entry name" value="UTase_glnD"/>
    <property type="match status" value="1"/>
</dbReference>
<comment type="cofactor">
    <cofactor evidence="7">
        <name>Mg(2+)</name>
        <dbReference type="ChEBI" id="CHEBI:18420"/>
    </cofactor>
</comment>
<keyword evidence="6 7" id="KW-0511">Multifunctional enzyme</keyword>
<dbReference type="SUPFAM" id="SSF55021">
    <property type="entry name" value="ACT-like"/>
    <property type="match status" value="2"/>
</dbReference>
<dbReference type="Pfam" id="PF01842">
    <property type="entry name" value="ACT"/>
    <property type="match status" value="1"/>
</dbReference>
<reference evidence="10" key="1">
    <citation type="submission" date="2009-01" db="EMBL/GenBank/DDBJ databases">
        <title>Complete sequence of Anaeromyxobacter dehalogenans 2CP-1.</title>
        <authorList>
            <consortium name="US DOE Joint Genome Institute"/>
            <person name="Lucas S."/>
            <person name="Copeland A."/>
            <person name="Lapidus A."/>
            <person name="Glavina del Rio T."/>
            <person name="Dalin E."/>
            <person name="Tice H."/>
            <person name="Bruce D."/>
            <person name="Goodwin L."/>
            <person name="Pitluck S."/>
            <person name="Saunders E."/>
            <person name="Brettin T."/>
            <person name="Detter J.C."/>
            <person name="Han C."/>
            <person name="Larimer F."/>
            <person name="Land M."/>
            <person name="Hauser L."/>
            <person name="Kyrpides N."/>
            <person name="Ovchinnikova G."/>
            <person name="Beliaev A.S."/>
            <person name="Richardson P."/>
        </authorList>
    </citation>
    <scope>NUCLEOTIDE SEQUENCE</scope>
    <source>
        <strain evidence="10">2CP-1</strain>
    </source>
</reference>
<keyword evidence="5 7" id="KW-0460">Magnesium</keyword>
<gene>
    <name evidence="7" type="primary">glnD</name>
    <name evidence="10" type="ordered locus">A2cp1_2253</name>
</gene>
<evidence type="ECO:0000259" key="9">
    <source>
        <dbReference type="PROSITE" id="PS51831"/>
    </source>
</evidence>
<dbReference type="InterPro" id="IPR002912">
    <property type="entry name" value="ACT_dom"/>
</dbReference>
<evidence type="ECO:0000313" key="10">
    <source>
        <dbReference type="EMBL" id="ACL65591.1"/>
    </source>
</evidence>
<feature type="domain" description="HD" evidence="9">
    <location>
        <begin position="497"/>
        <end position="617"/>
    </location>
</feature>
<dbReference type="Pfam" id="PF03445">
    <property type="entry name" value="DUF294"/>
    <property type="match status" value="1"/>
</dbReference>
<protein>
    <recommendedName>
        <fullName evidence="7">Bifunctional uridylyltransferase/uridylyl-removing enzyme</fullName>
        <shortName evidence="7">UTase/UR</shortName>
    </recommendedName>
    <alternativeName>
        <fullName evidence="7">Bifunctional [protein-PII] modification enzyme</fullName>
    </alternativeName>
    <alternativeName>
        <fullName evidence="7">Bifunctional nitrogen sensor protein</fullName>
    </alternativeName>
    <domain>
        <recommendedName>
            <fullName evidence="7">[Protein-PII] uridylyltransferase</fullName>
            <shortName evidence="7">PII uridylyltransferase</shortName>
            <shortName evidence="7">UTase</shortName>
            <ecNumber evidence="7">2.7.7.59</ecNumber>
        </recommendedName>
    </domain>
    <domain>
        <recommendedName>
            <fullName evidence="7">[Protein-PII]-UMP uridylyl-removing enzyme</fullName>
            <shortName evidence="7">UR</shortName>
            <ecNumber evidence="7">3.1.4.-</ecNumber>
        </recommendedName>
    </domain>
</protein>
<dbReference type="InterPro" id="IPR045865">
    <property type="entry name" value="ACT-like_dom_sf"/>
</dbReference>
<comment type="catalytic activity">
    <reaction evidence="7">
        <text>[protein-PII]-L-tyrosine + UTP = [protein-PII]-uridylyl-L-tyrosine + diphosphate</text>
        <dbReference type="Rhea" id="RHEA:13673"/>
        <dbReference type="Rhea" id="RHEA-COMP:12147"/>
        <dbReference type="Rhea" id="RHEA-COMP:12148"/>
        <dbReference type="ChEBI" id="CHEBI:33019"/>
        <dbReference type="ChEBI" id="CHEBI:46398"/>
        <dbReference type="ChEBI" id="CHEBI:46858"/>
        <dbReference type="ChEBI" id="CHEBI:90602"/>
        <dbReference type="EC" id="2.7.7.59"/>
    </reaction>
</comment>
<name>B8JA72_ANAD2</name>
<evidence type="ECO:0000256" key="7">
    <source>
        <dbReference type="HAMAP-Rule" id="MF_00277"/>
    </source>
</evidence>
<sequence>MTPPALDALINLPVAAPFEFEAKLAELPQVTGDPKAAFAELRRYVEDVHRAGASGHTVVRLQSAAMDRVVGALWDRALAEAGQAHAPSPVSLVALGGYGRRELAPFSDVDLLVLHAPGKPDAFVKTAAERLVYALWDLRLEVGYAVRDLKTCDQLASEDHTARTALLDLRWLGGDRDLYRELEREELHGLSTAKVEKFLQDKLDEMRGRRERFGDSLYLLEPNVKESEGGLRDLQSALWLARVRFKVAGITELLSRALLPERDIREMRRARDFLWRVRNEMHYLAGRKWDQLTFDVQPQVAQAMGYRDREGASGVEEFMRHYYLAAKAVLVACDAIVDRCLETQTATGWRMVPPPAATIGAERPVPVLQGQPTRAADRFLPGGELKVFRGRLTVSDKDVLRRSPAALVRLFAAADREQLDLYPYARDLAAQVAEELPPEGAADPELNQELLACFTRAGTRGRFLTQMHELGVLPKVLPEFARITARRQIDVYHVYTVDVHTLFAVRRLFALRCGDVKEPVLGELMQAQARPLALYLGTLFHDIGKGAGKDHSVRGAEIAAEACVRMGVDPDDAGDIEWLVLKHLRMSAIAQRRDLSDPDLIHAFAEEVGTLDRLEKLYLLTYADMATVGPRTWTEWKARLLLELYGKTREVLQRGERRPEPGTAEAAGRTRVVAALAASPRHGSEAEQRRFVAAMPARYFLTAAPGEAPHHLRLLQLGRDRVLAGALRHRRDLGLTELALTARDRPGLLAIVAGVLAAHRIDIQHAEVFSSSPDPAAAGWLAGRALDVFELRGPDDGPVEPARWRAARRDLVRVLAGEEPLAALMTRRLRASSVAAKPLPRVPTKIVIDNHSARAHSVVDVFTADRVGLLHTVARTFFELGVSVDLARIATEGHRAADAFYVRTSDGRPLEGEQAGRVVAALEAALARAD</sequence>
<dbReference type="Gene3D" id="3.30.460.10">
    <property type="entry name" value="Beta Polymerase, domain 2"/>
    <property type="match status" value="1"/>
</dbReference>
<organism evidence="10 11">
    <name type="scientific">Anaeromyxobacter dehalogenans (strain ATCC BAA-258 / DSM 21875 / 2CP-1)</name>
    <dbReference type="NCBI Taxonomy" id="455488"/>
    <lineage>
        <taxon>Bacteria</taxon>
        <taxon>Pseudomonadati</taxon>
        <taxon>Myxococcota</taxon>
        <taxon>Myxococcia</taxon>
        <taxon>Myxococcales</taxon>
        <taxon>Cystobacterineae</taxon>
        <taxon>Anaeromyxobacteraceae</taxon>
        <taxon>Anaeromyxobacter</taxon>
    </lineage>
</organism>
<keyword evidence="4 7" id="KW-0378">Hydrolase</keyword>
<dbReference type="CDD" id="cd05401">
    <property type="entry name" value="NT_GlnE_GlnD_like"/>
    <property type="match status" value="1"/>
</dbReference>
<dbReference type="KEGG" id="acp:A2cp1_2253"/>
<dbReference type="GO" id="GO:0008773">
    <property type="term" value="F:[protein-PII] uridylyltransferase activity"/>
    <property type="evidence" value="ECO:0007669"/>
    <property type="project" value="UniProtKB-UniRule"/>
</dbReference>
<dbReference type="PANTHER" id="PTHR47320:SF1">
    <property type="entry name" value="BIFUNCTIONAL URIDYLYLTRANSFERASE_URIDYLYL-REMOVING ENZYME"/>
    <property type="match status" value="1"/>
</dbReference>
<dbReference type="PIRSF" id="PIRSF006288">
    <property type="entry name" value="PII_uridyltransf"/>
    <property type="match status" value="1"/>
</dbReference>
<dbReference type="PANTHER" id="PTHR47320">
    <property type="entry name" value="BIFUNCTIONAL URIDYLYLTRANSFERASE/URIDYLYL-REMOVING ENZYME"/>
    <property type="match status" value="1"/>
</dbReference>
<evidence type="ECO:0000256" key="5">
    <source>
        <dbReference type="ARBA" id="ARBA00022842"/>
    </source>
</evidence>
<dbReference type="CDD" id="cd04899">
    <property type="entry name" value="ACT_ACR-UUR-like_2"/>
    <property type="match status" value="1"/>
</dbReference>
<dbReference type="InterPro" id="IPR005105">
    <property type="entry name" value="GlnD_Uridyltrans_N"/>
</dbReference>
<proteinExistence type="inferred from homology"/>
<keyword evidence="1 7" id="KW-0808">Transferase</keyword>
<dbReference type="PROSITE" id="PS51831">
    <property type="entry name" value="HD"/>
    <property type="match status" value="1"/>
</dbReference>
<comment type="domain">
    <text evidence="7">Has four distinct domains: an N-terminal nucleotidyltransferase (NT) domain responsible for UTase activity, a central HD domain that encodes UR activity, and two C-terminal ACT domains that seem to have a role in glutamine sensing.</text>
</comment>
<dbReference type="HOGENOM" id="CLU_012833_1_0_7"/>
<dbReference type="Pfam" id="PF08335">
    <property type="entry name" value="GlnD_UR_UTase"/>
    <property type="match status" value="1"/>
</dbReference>
<dbReference type="SUPFAM" id="SSF81593">
    <property type="entry name" value="Nucleotidyltransferase substrate binding subunit/domain"/>
    <property type="match status" value="1"/>
</dbReference>
<comment type="caution">
    <text evidence="7">Lacks conserved residue(s) required for the propagation of feature annotation.</text>
</comment>
<evidence type="ECO:0000256" key="3">
    <source>
        <dbReference type="ARBA" id="ARBA00022737"/>
    </source>
</evidence>
<dbReference type="EMBL" id="CP001359">
    <property type="protein sequence ID" value="ACL65591.1"/>
    <property type="molecule type" value="Genomic_DNA"/>
</dbReference>
<dbReference type="CDD" id="cd00077">
    <property type="entry name" value="HDc"/>
    <property type="match status" value="1"/>
</dbReference>
<dbReference type="GO" id="GO:0006808">
    <property type="term" value="P:regulation of nitrogen utilization"/>
    <property type="evidence" value="ECO:0007669"/>
    <property type="project" value="UniProtKB-UniRule"/>
</dbReference>
<dbReference type="SUPFAM" id="SSF109604">
    <property type="entry name" value="HD-domain/PDEase-like"/>
    <property type="match status" value="1"/>
</dbReference>
<comment type="similarity">
    <text evidence="7">Belongs to the GlnD family.</text>
</comment>
<dbReference type="InterPro" id="IPR003607">
    <property type="entry name" value="HD/PDEase_dom"/>
</dbReference>
<dbReference type="RefSeq" id="WP_012633428.1">
    <property type="nucleotide sequence ID" value="NC_011891.1"/>
</dbReference>
<dbReference type="EC" id="3.1.4.-" evidence="7"/>
<evidence type="ECO:0000259" key="8">
    <source>
        <dbReference type="PROSITE" id="PS51671"/>
    </source>
</evidence>
<keyword evidence="2 7" id="KW-0548">Nucleotidyltransferase</keyword>
<comment type="activity regulation">
    <text evidence="7">Uridylyltransferase (UTase) activity is inhibited by glutamine, while glutamine activates uridylyl-removing (UR) activity.</text>
</comment>